<dbReference type="Proteomes" id="UP000029228">
    <property type="component" value="Unassembled WGS sequence"/>
</dbReference>
<dbReference type="RefSeq" id="WP_042472798.1">
    <property type="nucleotide sequence ID" value="NZ_CP090438.1"/>
</dbReference>
<comment type="caution">
    <text evidence="3">The sequence shown here is derived from an EMBL/GenBank/DDBJ whole genome shotgun (WGS) entry which is preliminary data.</text>
</comment>
<dbReference type="AlphaFoldDB" id="A0A090RUL4"/>
<accession>A0A090RUL4</accession>
<keyword evidence="4" id="KW-1185">Reference proteome</keyword>
<evidence type="ECO:0000256" key="1">
    <source>
        <dbReference type="SAM" id="Coils"/>
    </source>
</evidence>
<keyword evidence="2" id="KW-0812">Transmembrane</keyword>
<dbReference type="OrthoDB" id="5918980at2"/>
<name>A0A090RUL4_9VIBR</name>
<organism evidence="3 4">
    <name type="scientific">Vibrio maritimus</name>
    <dbReference type="NCBI Taxonomy" id="990268"/>
    <lineage>
        <taxon>Bacteria</taxon>
        <taxon>Pseudomonadati</taxon>
        <taxon>Pseudomonadota</taxon>
        <taxon>Gammaproteobacteria</taxon>
        <taxon>Vibrionales</taxon>
        <taxon>Vibrionaceae</taxon>
        <taxon>Vibrio</taxon>
    </lineage>
</organism>
<evidence type="ECO:0000313" key="3">
    <source>
        <dbReference type="EMBL" id="GAL19125.1"/>
    </source>
</evidence>
<gene>
    <name evidence="3" type="ORF">JCM19235_2548</name>
</gene>
<keyword evidence="2" id="KW-0472">Membrane</keyword>
<dbReference type="EMBL" id="BBMR01000003">
    <property type="protein sequence ID" value="GAL19125.1"/>
    <property type="molecule type" value="Genomic_DNA"/>
</dbReference>
<dbReference type="STRING" id="990268.JCM19235_2548"/>
<keyword evidence="2" id="KW-1133">Transmembrane helix</keyword>
<feature type="transmembrane region" description="Helical" evidence="2">
    <location>
        <begin position="27"/>
        <end position="47"/>
    </location>
</feature>
<protein>
    <submittedName>
        <fullName evidence="3">UPF0325 protein YaeH</fullName>
    </submittedName>
</protein>
<proteinExistence type="predicted"/>
<evidence type="ECO:0000313" key="4">
    <source>
        <dbReference type="Proteomes" id="UP000029228"/>
    </source>
</evidence>
<feature type="coiled-coil region" evidence="1">
    <location>
        <begin position="93"/>
        <end position="193"/>
    </location>
</feature>
<keyword evidence="1" id="KW-0175">Coiled coil</keyword>
<evidence type="ECO:0000256" key="2">
    <source>
        <dbReference type="SAM" id="Phobius"/>
    </source>
</evidence>
<reference evidence="3 4" key="1">
    <citation type="submission" date="2014-09" db="EMBL/GenBank/DDBJ databases">
        <title>Vibrio maritimus JCM 19235. (C45) whole genome shotgun sequence.</title>
        <authorList>
            <person name="Sawabe T."/>
            <person name="Meirelles P."/>
            <person name="Nakanishi M."/>
            <person name="Sayaka M."/>
            <person name="Hattori M."/>
            <person name="Ohkuma M."/>
        </authorList>
    </citation>
    <scope>NUCLEOTIDE SEQUENCE [LARGE SCALE GENOMIC DNA]</scope>
    <source>
        <strain evidence="4">JCM19235</strain>
    </source>
</reference>
<reference evidence="3 4" key="2">
    <citation type="submission" date="2014-09" db="EMBL/GenBank/DDBJ databases">
        <authorList>
            <consortium name="NBRP consortium"/>
            <person name="Sawabe T."/>
            <person name="Meirelles P."/>
            <person name="Nakanishi M."/>
            <person name="Sayaka M."/>
            <person name="Hattori M."/>
            <person name="Ohkuma M."/>
        </authorList>
    </citation>
    <scope>NUCLEOTIDE SEQUENCE [LARGE SCALE GENOMIC DNA]</scope>
    <source>
        <strain evidence="4">JCM19235</strain>
    </source>
</reference>
<sequence>MDKQSENQQVDNEEVVVIEQKDNKARLYIGIAAVLGIATGGLIGASITQNDWQKRYTELETRYQQTLTQTQNHEATLSEQLSMAESESQLKLRKAVEEKVAEHQEQVEELNSQIAQLEQDKTDLANQLSSQKKQLVKEEKKNTQLARKNDIQSSMFEQSQELFKREAELKAEVAKLEQERAQITPNLDRLKKDCDLYLEGTSWDAKSDSCERYDSATASLSQIEQMLKVHNMDLNHIATLKTELGIQ</sequence>